<evidence type="ECO:0000256" key="1">
    <source>
        <dbReference type="SAM" id="Phobius"/>
    </source>
</evidence>
<keyword evidence="1" id="KW-1133">Transmembrane helix</keyword>
<sequence length="275" mass="31414">MEASFMNKVSNSKMLQIITKLLILIALSKLLALVLLWYLPSNGIDVKIKKNYRPAYQRVNFTNMLTPLHTNTKGYKKTDETGAHRSITDMTLIGLYGSKNYGYAIVAMKSNLKKTSIIGVGETYNGYILKEINNDNVVFTKNGKNYILHFVKQKIKNVNINKVTHDETDNGVTNISRQDIKFFEKNPQKIWKQIAIKEVMEDGKIKGFKIMKIDKNSKFAALGLQKGDIIIKANNIDLTSYKAVMNIYKNINELSEISLVVLRNNTEKELIYEIH</sequence>
<accession>A0A7M1B1T0</accession>
<keyword evidence="1" id="KW-0472">Membrane</keyword>
<feature type="domain" description="PDZ" evidence="2">
    <location>
        <begin position="192"/>
        <end position="265"/>
    </location>
</feature>
<dbReference type="SMART" id="SM00228">
    <property type="entry name" value="PDZ"/>
    <property type="match status" value="1"/>
</dbReference>
<dbReference type="AlphaFoldDB" id="A0A7M1B1T0"/>
<dbReference type="Proteomes" id="UP000593719">
    <property type="component" value="Chromosome"/>
</dbReference>
<dbReference type="Gene3D" id="2.30.42.10">
    <property type="match status" value="1"/>
</dbReference>
<gene>
    <name evidence="3" type="ORF">FJR45_06845</name>
</gene>
<protein>
    <submittedName>
        <fullName evidence="3">PDZ domain-containing protein</fullName>
    </submittedName>
</protein>
<dbReference type="InterPro" id="IPR036034">
    <property type="entry name" value="PDZ_sf"/>
</dbReference>
<proteinExistence type="predicted"/>
<dbReference type="SUPFAM" id="SSF50156">
    <property type="entry name" value="PDZ domain-like"/>
    <property type="match status" value="1"/>
</dbReference>
<dbReference type="KEGG" id="ssei:FJR45_06845"/>
<name>A0A7M1B1T0_9BACT</name>
<keyword evidence="1" id="KW-0812">Transmembrane</keyword>
<evidence type="ECO:0000259" key="2">
    <source>
        <dbReference type="SMART" id="SM00228"/>
    </source>
</evidence>
<dbReference type="InterPro" id="IPR001478">
    <property type="entry name" value="PDZ"/>
</dbReference>
<keyword evidence="4" id="KW-1185">Reference proteome</keyword>
<organism evidence="3 4">
    <name type="scientific">Sulfurimonas sediminis</name>
    <dbReference type="NCBI Taxonomy" id="2590020"/>
    <lineage>
        <taxon>Bacteria</taxon>
        <taxon>Pseudomonadati</taxon>
        <taxon>Campylobacterota</taxon>
        <taxon>Epsilonproteobacteria</taxon>
        <taxon>Campylobacterales</taxon>
        <taxon>Sulfurimonadaceae</taxon>
        <taxon>Sulfurimonas</taxon>
    </lineage>
</organism>
<feature type="transmembrane region" description="Helical" evidence="1">
    <location>
        <begin position="21"/>
        <end position="39"/>
    </location>
</feature>
<reference evidence="3 4" key="1">
    <citation type="submission" date="2019-06" db="EMBL/GenBank/DDBJ databases">
        <title>Sulfurimonas gotlandica sp. nov., a chemoautotrophic and psychrotolerant epsilonproteobacterium isolated from a pelagic redoxcline, and an emended description of the genus Sulfurimonas.</title>
        <authorList>
            <person name="Wang S."/>
            <person name="Jiang L."/>
            <person name="Shao Z."/>
        </authorList>
    </citation>
    <scope>NUCLEOTIDE SEQUENCE [LARGE SCALE GENOMIC DNA]</scope>
    <source>
        <strain evidence="3 4">S2-6</strain>
    </source>
</reference>
<dbReference type="EMBL" id="CP041235">
    <property type="protein sequence ID" value="QOP43683.1"/>
    <property type="molecule type" value="Genomic_DNA"/>
</dbReference>
<evidence type="ECO:0000313" key="3">
    <source>
        <dbReference type="EMBL" id="QOP43683.1"/>
    </source>
</evidence>
<evidence type="ECO:0000313" key="4">
    <source>
        <dbReference type="Proteomes" id="UP000593719"/>
    </source>
</evidence>